<keyword evidence="4" id="KW-1185">Reference proteome</keyword>
<organism evidence="3 4">
    <name type="scientific">Streptomyces synnematoformans</name>
    <dbReference type="NCBI Taxonomy" id="415721"/>
    <lineage>
        <taxon>Bacteria</taxon>
        <taxon>Bacillati</taxon>
        <taxon>Actinomycetota</taxon>
        <taxon>Actinomycetes</taxon>
        <taxon>Kitasatosporales</taxon>
        <taxon>Streptomycetaceae</taxon>
        <taxon>Streptomyces</taxon>
    </lineage>
</organism>
<dbReference type="RefSeq" id="WP_344290978.1">
    <property type="nucleotide sequence ID" value="NZ_BAAAPF010000113.1"/>
</dbReference>
<evidence type="ECO:0000259" key="2">
    <source>
        <dbReference type="Pfam" id="PF12849"/>
    </source>
</evidence>
<dbReference type="InterPro" id="IPR024370">
    <property type="entry name" value="PBP_domain"/>
</dbReference>
<reference evidence="3 4" key="1">
    <citation type="journal article" date="2019" name="Int. J. Syst. Evol. Microbiol.">
        <title>The Global Catalogue of Microorganisms (GCM) 10K type strain sequencing project: providing services to taxonomists for standard genome sequencing and annotation.</title>
        <authorList>
            <consortium name="The Broad Institute Genomics Platform"/>
            <consortium name="The Broad Institute Genome Sequencing Center for Infectious Disease"/>
            <person name="Wu L."/>
            <person name="Ma J."/>
        </authorList>
    </citation>
    <scope>NUCLEOTIDE SEQUENCE [LARGE SCALE GENOMIC DNA]</scope>
    <source>
        <strain evidence="3 4">JCM 15481</strain>
    </source>
</reference>
<comment type="caution">
    <text evidence="3">The sequence shown here is derived from an EMBL/GenBank/DDBJ whole genome shotgun (WGS) entry which is preliminary data.</text>
</comment>
<feature type="signal peptide" evidence="1">
    <location>
        <begin position="1"/>
        <end position="28"/>
    </location>
</feature>
<evidence type="ECO:0000313" key="3">
    <source>
        <dbReference type="EMBL" id="GAA2128271.1"/>
    </source>
</evidence>
<sequence>MNVNIKRAAVLCGAAALGIGLMGAPAHADPPTGEFRQLVVVGSDTTQDVTNGIASVVADPDFTPDDQLIASYDALGGDTIQTRPSGCVIDRPNGSSAGIEALLNDIDAGTGCIDFGRSSRGPRVAGDDLTFVPVALDAVSPAVRGDSPMNGHNFTLAELQGIYQCQITEVEGVTVTPLIPQDGSGTRDFWSDTVGIDPDNPPSCVSDVNGEGDQVQEHDGRALTRASDIAPYSIAQYIAQTNSAETGVVDRRGDALLQTVNGTEPVVGGEMNASFPINRDVYNVFQTSRLGEPDIDRVFTGADAELCDDSSAAVEQRALFGFAASPNCGEVLLTGNE</sequence>
<keyword evidence="1" id="KW-0732">Signal</keyword>
<proteinExistence type="predicted"/>
<dbReference type="SUPFAM" id="SSF53850">
    <property type="entry name" value="Periplasmic binding protein-like II"/>
    <property type="match status" value="1"/>
</dbReference>
<accession>A0ABN2YM31</accession>
<dbReference type="Gene3D" id="3.40.190.10">
    <property type="entry name" value="Periplasmic binding protein-like II"/>
    <property type="match status" value="1"/>
</dbReference>
<evidence type="ECO:0000256" key="1">
    <source>
        <dbReference type="SAM" id="SignalP"/>
    </source>
</evidence>
<gene>
    <name evidence="3" type="ORF">GCM10009802_35430</name>
</gene>
<feature type="domain" description="PBP" evidence="2">
    <location>
        <begin position="91"/>
        <end position="285"/>
    </location>
</feature>
<name>A0ABN2YM31_9ACTN</name>
<dbReference type="Pfam" id="PF12849">
    <property type="entry name" value="PBP_like_2"/>
    <property type="match status" value="1"/>
</dbReference>
<protein>
    <submittedName>
        <fullName evidence="3">Substrate-binding domain-containing protein</fullName>
    </submittedName>
</protein>
<dbReference type="Proteomes" id="UP001500443">
    <property type="component" value="Unassembled WGS sequence"/>
</dbReference>
<dbReference type="EMBL" id="BAAAPF010000113">
    <property type="protein sequence ID" value="GAA2128271.1"/>
    <property type="molecule type" value="Genomic_DNA"/>
</dbReference>
<feature type="chain" id="PRO_5046254542" evidence="1">
    <location>
        <begin position="29"/>
        <end position="337"/>
    </location>
</feature>
<evidence type="ECO:0000313" key="4">
    <source>
        <dbReference type="Proteomes" id="UP001500443"/>
    </source>
</evidence>